<dbReference type="Gene3D" id="3.40.50.720">
    <property type="entry name" value="NAD(P)-binding Rossmann-like Domain"/>
    <property type="match status" value="1"/>
</dbReference>
<dbReference type="EMBL" id="UOFF01000344">
    <property type="protein sequence ID" value="VAW57150.1"/>
    <property type="molecule type" value="Genomic_DNA"/>
</dbReference>
<accession>A0A3B0WXG7</accession>
<proteinExistence type="predicted"/>
<sequence length="271" mass="30727">MICHAAGWSSFENSGKTSTHAYLEPTLDLINHAIEWRVSRFINLSSVYVASVDKRNDANEPGHPRAYWPMINCLIAVEDYLRDYQQCHCQFINLRLGLYSGKRLNMGLLPLLLTHNKQISLPYLTGTSGYLPLVDGRDIGQAFIRAALSPIDTGYSSMNIIGPDMPTHREAMAFIKNQIQSTPLNFGLPALLANPLFFLYGILQFNNKRLLITRAMRYMLQSSTFDNTSAMRQIGYDPEISWQASLLYVFESYKNQSLNQNITQPDPPLNL</sequence>
<protein>
    <recommendedName>
        <fullName evidence="2">NAD-dependent epimerase/dehydratase domain-containing protein</fullName>
    </recommendedName>
</protein>
<organism evidence="1">
    <name type="scientific">hydrothermal vent metagenome</name>
    <dbReference type="NCBI Taxonomy" id="652676"/>
    <lineage>
        <taxon>unclassified sequences</taxon>
        <taxon>metagenomes</taxon>
        <taxon>ecological metagenomes</taxon>
    </lineage>
</organism>
<dbReference type="AlphaFoldDB" id="A0A3B0WXG7"/>
<evidence type="ECO:0008006" key="2">
    <source>
        <dbReference type="Google" id="ProtNLM"/>
    </source>
</evidence>
<gene>
    <name evidence="1" type="ORF">MNBD_GAMMA07-1985</name>
</gene>
<name>A0A3B0WXG7_9ZZZZ</name>
<dbReference type="SUPFAM" id="SSF51735">
    <property type="entry name" value="NAD(P)-binding Rossmann-fold domains"/>
    <property type="match status" value="1"/>
</dbReference>
<evidence type="ECO:0000313" key="1">
    <source>
        <dbReference type="EMBL" id="VAW57150.1"/>
    </source>
</evidence>
<reference evidence="1" key="1">
    <citation type="submission" date="2018-06" db="EMBL/GenBank/DDBJ databases">
        <authorList>
            <person name="Zhirakovskaya E."/>
        </authorList>
    </citation>
    <scope>NUCLEOTIDE SEQUENCE</scope>
</reference>
<dbReference type="InterPro" id="IPR036291">
    <property type="entry name" value="NAD(P)-bd_dom_sf"/>
</dbReference>